<dbReference type="EMBL" id="JACXVP010000007">
    <property type="protein sequence ID" value="KAG5595732.1"/>
    <property type="molecule type" value="Genomic_DNA"/>
</dbReference>
<gene>
    <name evidence="1" type="ORF">H5410_036964</name>
</gene>
<evidence type="ECO:0000313" key="2">
    <source>
        <dbReference type="Proteomes" id="UP000824120"/>
    </source>
</evidence>
<protein>
    <submittedName>
        <fullName evidence="1">Uncharacterized protein</fullName>
    </submittedName>
</protein>
<name>A0A9J5Y8X7_SOLCO</name>
<dbReference type="OrthoDB" id="10451543at2759"/>
<evidence type="ECO:0000313" key="1">
    <source>
        <dbReference type="EMBL" id="KAG5595732.1"/>
    </source>
</evidence>
<sequence length="120" mass="14234">GKCIVCSSVLWCLWKRRNTILHRGSFSERKVIWEINDTILKVIKTRFYGHGTNSGRKMGYPLECVFGDYFHKLFEEFCNHKSTTFSDYQFNNDHDIPMEGRRILNLDKSGTPQIRRRKTN</sequence>
<feature type="non-terminal residue" evidence="1">
    <location>
        <position position="120"/>
    </location>
</feature>
<dbReference type="Proteomes" id="UP000824120">
    <property type="component" value="Chromosome 7"/>
</dbReference>
<organism evidence="1 2">
    <name type="scientific">Solanum commersonii</name>
    <name type="common">Commerson's wild potato</name>
    <name type="synonym">Commerson's nightshade</name>
    <dbReference type="NCBI Taxonomy" id="4109"/>
    <lineage>
        <taxon>Eukaryota</taxon>
        <taxon>Viridiplantae</taxon>
        <taxon>Streptophyta</taxon>
        <taxon>Embryophyta</taxon>
        <taxon>Tracheophyta</taxon>
        <taxon>Spermatophyta</taxon>
        <taxon>Magnoliopsida</taxon>
        <taxon>eudicotyledons</taxon>
        <taxon>Gunneridae</taxon>
        <taxon>Pentapetalae</taxon>
        <taxon>asterids</taxon>
        <taxon>lamiids</taxon>
        <taxon>Solanales</taxon>
        <taxon>Solanaceae</taxon>
        <taxon>Solanoideae</taxon>
        <taxon>Solaneae</taxon>
        <taxon>Solanum</taxon>
    </lineage>
</organism>
<keyword evidence="2" id="KW-1185">Reference proteome</keyword>
<reference evidence="1 2" key="1">
    <citation type="submission" date="2020-09" db="EMBL/GenBank/DDBJ databases">
        <title>De no assembly of potato wild relative species, Solanum commersonii.</title>
        <authorList>
            <person name="Cho K."/>
        </authorList>
    </citation>
    <scope>NUCLEOTIDE SEQUENCE [LARGE SCALE GENOMIC DNA]</scope>
    <source>
        <strain evidence="1">LZ3.2</strain>
        <tissue evidence="1">Leaf</tissue>
    </source>
</reference>
<accession>A0A9J5Y8X7</accession>
<dbReference type="AlphaFoldDB" id="A0A9J5Y8X7"/>
<proteinExistence type="predicted"/>
<comment type="caution">
    <text evidence="1">The sequence shown here is derived from an EMBL/GenBank/DDBJ whole genome shotgun (WGS) entry which is preliminary data.</text>
</comment>